<dbReference type="Proteomes" id="UP001219525">
    <property type="component" value="Unassembled WGS sequence"/>
</dbReference>
<evidence type="ECO:0000256" key="6">
    <source>
        <dbReference type="ARBA" id="ARBA00023136"/>
    </source>
</evidence>
<reference evidence="10" key="1">
    <citation type="submission" date="2023-03" db="EMBL/GenBank/DDBJ databases">
        <title>Massive genome expansion in bonnet fungi (Mycena s.s.) driven by repeated elements and novel gene families across ecological guilds.</title>
        <authorList>
            <consortium name="Lawrence Berkeley National Laboratory"/>
            <person name="Harder C.B."/>
            <person name="Miyauchi S."/>
            <person name="Viragh M."/>
            <person name="Kuo A."/>
            <person name="Thoen E."/>
            <person name="Andreopoulos B."/>
            <person name="Lu D."/>
            <person name="Skrede I."/>
            <person name="Drula E."/>
            <person name="Henrissat B."/>
            <person name="Morin E."/>
            <person name="Kohler A."/>
            <person name="Barry K."/>
            <person name="LaButti K."/>
            <person name="Morin E."/>
            <person name="Salamov A."/>
            <person name="Lipzen A."/>
            <person name="Mereny Z."/>
            <person name="Hegedus B."/>
            <person name="Baldrian P."/>
            <person name="Stursova M."/>
            <person name="Weitz H."/>
            <person name="Taylor A."/>
            <person name="Grigoriev I.V."/>
            <person name="Nagy L.G."/>
            <person name="Martin F."/>
            <person name="Kauserud H."/>
        </authorList>
    </citation>
    <scope>NUCLEOTIDE SEQUENCE</scope>
    <source>
        <strain evidence="10">9144</strain>
    </source>
</reference>
<feature type="transmembrane region" description="Helical" evidence="9">
    <location>
        <begin position="54"/>
        <end position="74"/>
    </location>
</feature>
<dbReference type="InterPro" id="IPR003691">
    <property type="entry name" value="FluC"/>
</dbReference>
<evidence type="ECO:0000256" key="7">
    <source>
        <dbReference type="ARBA" id="ARBA00035120"/>
    </source>
</evidence>
<evidence type="ECO:0000256" key="8">
    <source>
        <dbReference type="ARBA" id="ARBA00035585"/>
    </source>
</evidence>
<comment type="subcellular location">
    <subcellularLocation>
        <location evidence="2">Cell membrane</location>
        <topology evidence="2">Multi-pass membrane protein</topology>
    </subcellularLocation>
</comment>
<keyword evidence="4 9" id="KW-0812">Transmembrane</keyword>
<evidence type="ECO:0000256" key="3">
    <source>
        <dbReference type="ARBA" id="ARBA00022475"/>
    </source>
</evidence>
<comment type="similarity">
    <text evidence="7">Belongs to the fluoride channel Fluc/FEX (TC 1.A.43) family.</text>
</comment>
<name>A0AAD7E5D2_9AGAR</name>
<evidence type="ECO:0000313" key="11">
    <source>
        <dbReference type="Proteomes" id="UP001219525"/>
    </source>
</evidence>
<sequence>MDPNAAWSKGVPTQDKTYHPLSFHVLALLMPFSVFGVLARLGLSALANYSGQSIFPLIYAQAVGCLIMGFCLHLKEPLSRYYPPAYTALTTGFCGSLTTFSGWELDIFKSWLNANNDRRSAVSDVMDGLCKSVFTVSISLASLFYGMHIATLVSPYFHAAPPPGKAIRRAASVLSVCIYAATIPAYYLLPRAFRHQATAALLFSFPGTLTRYLLSAYLNPVLQNFPLGTYAANSLGTALLGTFHVLQSTTNRPLSGTSCTILQGLADGYCGCLTTVSTFIAEVATLTKAGHKYRYGLTTWATGQVILVCIFGALVWGGEISKAQTCLFG</sequence>
<dbReference type="GO" id="GO:0005886">
    <property type="term" value="C:plasma membrane"/>
    <property type="evidence" value="ECO:0007669"/>
    <property type="project" value="UniProtKB-SubCell"/>
</dbReference>
<proteinExistence type="inferred from homology"/>
<dbReference type="Pfam" id="PF02537">
    <property type="entry name" value="CRCB"/>
    <property type="match status" value="2"/>
</dbReference>
<evidence type="ECO:0000313" key="10">
    <source>
        <dbReference type="EMBL" id="KAJ7228632.1"/>
    </source>
</evidence>
<keyword evidence="3" id="KW-1003">Cell membrane</keyword>
<evidence type="ECO:0000256" key="4">
    <source>
        <dbReference type="ARBA" id="ARBA00022692"/>
    </source>
</evidence>
<feature type="transmembrane region" description="Helical" evidence="9">
    <location>
        <begin position="297"/>
        <end position="317"/>
    </location>
</feature>
<feature type="transmembrane region" description="Helical" evidence="9">
    <location>
        <begin position="133"/>
        <end position="158"/>
    </location>
</feature>
<organism evidence="10 11">
    <name type="scientific">Mycena pura</name>
    <dbReference type="NCBI Taxonomy" id="153505"/>
    <lineage>
        <taxon>Eukaryota</taxon>
        <taxon>Fungi</taxon>
        <taxon>Dikarya</taxon>
        <taxon>Basidiomycota</taxon>
        <taxon>Agaricomycotina</taxon>
        <taxon>Agaricomycetes</taxon>
        <taxon>Agaricomycetidae</taxon>
        <taxon>Agaricales</taxon>
        <taxon>Marasmiineae</taxon>
        <taxon>Mycenaceae</taxon>
        <taxon>Mycena</taxon>
    </lineage>
</organism>
<accession>A0AAD7E5D2</accession>
<dbReference type="PANTHER" id="PTHR28259">
    <property type="entry name" value="FLUORIDE EXPORT PROTEIN 1-RELATED"/>
    <property type="match status" value="1"/>
</dbReference>
<keyword evidence="5 9" id="KW-1133">Transmembrane helix</keyword>
<keyword evidence="11" id="KW-1185">Reference proteome</keyword>
<evidence type="ECO:0000256" key="2">
    <source>
        <dbReference type="ARBA" id="ARBA00004651"/>
    </source>
</evidence>
<dbReference type="EMBL" id="JARJCW010000002">
    <property type="protein sequence ID" value="KAJ7228632.1"/>
    <property type="molecule type" value="Genomic_DNA"/>
</dbReference>
<evidence type="ECO:0000256" key="9">
    <source>
        <dbReference type="SAM" id="Phobius"/>
    </source>
</evidence>
<comment type="function">
    <text evidence="1">Fluoride channel required for the rapid expulsion of cytoplasmic fluoride.</text>
</comment>
<dbReference type="PANTHER" id="PTHR28259:SF1">
    <property type="entry name" value="FLUORIDE EXPORT PROTEIN 1-RELATED"/>
    <property type="match status" value="1"/>
</dbReference>
<evidence type="ECO:0000256" key="1">
    <source>
        <dbReference type="ARBA" id="ARBA00002598"/>
    </source>
</evidence>
<protein>
    <submittedName>
        <fullName evidence="10">CrcB-like protein-domain-containing protein</fullName>
    </submittedName>
</protein>
<comment type="catalytic activity">
    <reaction evidence="8">
        <text>fluoride(in) = fluoride(out)</text>
        <dbReference type="Rhea" id="RHEA:76159"/>
        <dbReference type="ChEBI" id="CHEBI:17051"/>
    </reaction>
    <physiologicalReaction direction="left-to-right" evidence="8">
        <dbReference type="Rhea" id="RHEA:76160"/>
    </physiologicalReaction>
</comment>
<dbReference type="AlphaFoldDB" id="A0AAD7E5D2"/>
<gene>
    <name evidence="10" type="ORF">GGX14DRAFT_414003</name>
</gene>
<dbReference type="GO" id="GO:1903425">
    <property type="term" value="F:fluoride transmembrane transporter activity"/>
    <property type="evidence" value="ECO:0007669"/>
    <property type="project" value="TreeGrafter"/>
</dbReference>
<keyword evidence="6 9" id="KW-0472">Membrane</keyword>
<feature type="transmembrane region" description="Helical" evidence="9">
    <location>
        <begin position="21"/>
        <end position="42"/>
    </location>
</feature>
<comment type="caution">
    <text evidence="10">The sequence shown here is derived from an EMBL/GenBank/DDBJ whole genome shotgun (WGS) entry which is preliminary data.</text>
</comment>
<evidence type="ECO:0000256" key="5">
    <source>
        <dbReference type="ARBA" id="ARBA00022989"/>
    </source>
</evidence>
<feature type="transmembrane region" description="Helical" evidence="9">
    <location>
        <begin position="170"/>
        <end position="189"/>
    </location>
</feature>